<organism evidence="3 5">
    <name type="scientific">Turnera subulata</name>
    <dbReference type="NCBI Taxonomy" id="218843"/>
    <lineage>
        <taxon>Eukaryota</taxon>
        <taxon>Viridiplantae</taxon>
        <taxon>Streptophyta</taxon>
        <taxon>Embryophyta</taxon>
        <taxon>Tracheophyta</taxon>
        <taxon>Spermatophyta</taxon>
        <taxon>Magnoliopsida</taxon>
        <taxon>eudicotyledons</taxon>
        <taxon>Gunneridae</taxon>
        <taxon>Pentapetalae</taxon>
        <taxon>rosids</taxon>
        <taxon>fabids</taxon>
        <taxon>Malpighiales</taxon>
        <taxon>Passifloraceae</taxon>
        <taxon>Turnera</taxon>
    </lineage>
</organism>
<name>A0A9Q0GB90_9ROSI</name>
<accession>A0A9Q0GB90</accession>
<evidence type="ECO:0000313" key="4">
    <source>
        <dbReference type="EMBL" id="KAJ4846564.1"/>
    </source>
</evidence>
<feature type="compositionally biased region" description="Basic and acidic residues" evidence="1">
    <location>
        <begin position="182"/>
        <end position="194"/>
    </location>
</feature>
<feature type="domain" description="Zinc knuckle CX2CX4HX4C" evidence="2">
    <location>
        <begin position="119"/>
        <end position="145"/>
    </location>
</feature>
<comment type="caution">
    <text evidence="3">The sequence shown here is derived from an EMBL/GenBank/DDBJ whole genome shotgun (WGS) entry which is preliminary data.</text>
</comment>
<evidence type="ECO:0000313" key="5">
    <source>
        <dbReference type="Proteomes" id="UP001141552"/>
    </source>
</evidence>
<feature type="region of interest" description="Disordered" evidence="1">
    <location>
        <begin position="182"/>
        <end position="210"/>
    </location>
</feature>
<gene>
    <name evidence="3" type="ORF">Tsubulata_013799</name>
    <name evidence="4" type="ORF">Tsubulata_013801</name>
</gene>
<dbReference type="Pfam" id="PF14392">
    <property type="entry name" value="zf-CCHC_4"/>
    <property type="match status" value="1"/>
</dbReference>
<evidence type="ECO:0000256" key="1">
    <source>
        <dbReference type="SAM" id="MobiDB-lite"/>
    </source>
</evidence>
<dbReference type="EMBL" id="JAKUCV010001404">
    <property type="protein sequence ID" value="KAJ4846564.1"/>
    <property type="molecule type" value="Genomic_DNA"/>
</dbReference>
<dbReference type="OrthoDB" id="1707487at2759"/>
<dbReference type="Proteomes" id="UP001141552">
    <property type="component" value="Unassembled WGS sequence"/>
</dbReference>
<dbReference type="AlphaFoldDB" id="A0A9Q0GB90"/>
<evidence type="ECO:0000313" key="3">
    <source>
        <dbReference type="EMBL" id="KAJ4846563.1"/>
    </source>
</evidence>
<dbReference type="InterPro" id="IPR025836">
    <property type="entry name" value="Zn_knuckle_CX2CX4HX4C"/>
</dbReference>
<feature type="compositionally biased region" description="Polar residues" evidence="1">
    <location>
        <begin position="195"/>
        <end position="210"/>
    </location>
</feature>
<reference evidence="3" key="2">
    <citation type="journal article" date="2023" name="Plants (Basel)">
        <title>Annotation of the Turnera subulata (Passifloraceae) Draft Genome Reveals the S-Locus Evolved after the Divergence of Turneroideae from Passifloroideae in a Stepwise Manner.</title>
        <authorList>
            <person name="Henning P.M."/>
            <person name="Roalson E.H."/>
            <person name="Mir W."/>
            <person name="McCubbin A.G."/>
            <person name="Shore J.S."/>
        </authorList>
    </citation>
    <scope>NUCLEOTIDE SEQUENCE</scope>
    <source>
        <strain evidence="3">F60SS</strain>
    </source>
</reference>
<evidence type="ECO:0000259" key="2">
    <source>
        <dbReference type="Pfam" id="PF14392"/>
    </source>
</evidence>
<sequence>MAELLSLVLKSDEVTPDDTNPDGTETGAALAHRISKAVLVVDLSKSCIWVHVVGLPLPQLNKENACRIGEAFAGFLDYEISKENILNASPVMRIKAEFWVEKPLPAGFTNNISDELKPWVRFQYEDILELCWFCGRLGHTMLRCSSRTDDEMPLVYDFPEKGYGHWLHASTPLHQTYALTPMHEDTDTGTKDGHSQQFPHTSAKSNGGRK</sequence>
<protein>
    <recommendedName>
        <fullName evidence="2">Zinc knuckle CX2CX4HX4C domain-containing protein</fullName>
    </recommendedName>
</protein>
<proteinExistence type="predicted"/>
<dbReference type="EMBL" id="JAKUCV010001404">
    <property type="protein sequence ID" value="KAJ4846563.1"/>
    <property type="molecule type" value="Genomic_DNA"/>
</dbReference>
<reference evidence="3" key="1">
    <citation type="submission" date="2022-02" db="EMBL/GenBank/DDBJ databases">
        <authorList>
            <person name="Henning P.M."/>
            <person name="McCubbin A.G."/>
            <person name="Shore J.S."/>
        </authorList>
    </citation>
    <scope>NUCLEOTIDE SEQUENCE</scope>
    <source>
        <strain evidence="3">F60SS</strain>
        <tissue evidence="3">Leaves</tissue>
    </source>
</reference>
<keyword evidence="5" id="KW-1185">Reference proteome</keyword>